<gene>
    <name evidence="2" type="ORF">IPOD504_LOCUS12385</name>
</gene>
<dbReference type="EMBL" id="OW152815">
    <property type="protein sequence ID" value="CAH2063121.1"/>
    <property type="molecule type" value="Genomic_DNA"/>
</dbReference>
<feature type="compositionally biased region" description="Low complexity" evidence="1">
    <location>
        <begin position="16"/>
        <end position="33"/>
    </location>
</feature>
<name>A0ABN8IU60_9NEOP</name>
<organism evidence="2 3">
    <name type="scientific">Iphiclides podalirius</name>
    <name type="common">scarce swallowtail</name>
    <dbReference type="NCBI Taxonomy" id="110791"/>
    <lineage>
        <taxon>Eukaryota</taxon>
        <taxon>Metazoa</taxon>
        <taxon>Ecdysozoa</taxon>
        <taxon>Arthropoda</taxon>
        <taxon>Hexapoda</taxon>
        <taxon>Insecta</taxon>
        <taxon>Pterygota</taxon>
        <taxon>Neoptera</taxon>
        <taxon>Endopterygota</taxon>
        <taxon>Lepidoptera</taxon>
        <taxon>Glossata</taxon>
        <taxon>Ditrysia</taxon>
        <taxon>Papilionoidea</taxon>
        <taxon>Papilionidae</taxon>
        <taxon>Papilioninae</taxon>
        <taxon>Iphiclides</taxon>
    </lineage>
</organism>
<evidence type="ECO:0000313" key="2">
    <source>
        <dbReference type="EMBL" id="CAH2063121.1"/>
    </source>
</evidence>
<feature type="region of interest" description="Disordered" evidence="1">
    <location>
        <begin position="49"/>
        <end position="88"/>
    </location>
</feature>
<dbReference type="Proteomes" id="UP000837857">
    <property type="component" value="Chromosome 3"/>
</dbReference>
<feature type="non-terminal residue" evidence="2">
    <location>
        <position position="98"/>
    </location>
</feature>
<evidence type="ECO:0000313" key="3">
    <source>
        <dbReference type="Proteomes" id="UP000837857"/>
    </source>
</evidence>
<protein>
    <submittedName>
        <fullName evidence="2">Uncharacterized protein</fullName>
    </submittedName>
</protein>
<keyword evidence="3" id="KW-1185">Reference proteome</keyword>
<feature type="region of interest" description="Disordered" evidence="1">
    <location>
        <begin position="11"/>
        <end position="34"/>
    </location>
</feature>
<reference evidence="2" key="1">
    <citation type="submission" date="2022-03" db="EMBL/GenBank/DDBJ databases">
        <authorList>
            <person name="Martin H S."/>
        </authorList>
    </citation>
    <scope>NUCLEOTIDE SEQUENCE</scope>
</reference>
<sequence>MLIIACQFISPPPLGPRSQSAASSQSGPSQFGAKSLHLHESEFLRADASKRKRMHNGTVPVGMIVPHMGTGVRMDESDTGPPKPPSFPEALMIRIVLG</sequence>
<accession>A0ABN8IU60</accession>
<proteinExistence type="predicted"/>
<evidence type="ECO:0000256" key="1">
    <source>
        <dbReference type="SAM" id="MobiDB-lite"/>
    </source>
</evidence>